<gene>
    <name evidence="2" type="ORF">Pla163_22260</name>
</gene>
<proteinExistence type="predicted"/>
<dbReference type="Gene3D" id="3.50.50.60">
    <property type="entry name" value="FAD/NAD(P)-binding domain"/>
    <property type="match status" value="1"/>
</dbReference>
<evidence type="ECO:0000259" key="1">
    <source>
        <dbReference type="Pfam" id="PF01593"/>
    </source>
</evidence>
<reference evidence="2 3" key="1">
    <citation type="submission" date="2019-02" db="EMBL/GenBank/DDBJ databases">
        <title>Deep-cultivation of Planctomycetes and their phenomic and genomic characterization uncovers novel biology.</title>
        <authorList>
            <person name="Wiegand S."/>
            <person name="Jogler M."/>
            <person name="Boedeker C."/>
            <person name="Pinto D."/>
            <person name="Vollmers J."/>
            <person name="Rivas-Marin E."/>
            <person name="Kohn T."/>
            <person name="Peeters S.H."/>
            <person name="Heuer A."/>
            <person name="Rast P."/>
            <person name="Oberbeckmann S."/>
            <person name="Bunk B."/>
            <person name="Jeske O."/>
            <person name="Meyerdierks A."/>
            <person name="Storesund J.E."/>
            <person name="Kallscheuer N."/>
            <person name="Luecker S."/>
            <person name="Lage O.M."/>
            <person name="Pohl T."/>
            <person name="Merkel B.J."/>
            <person name="Hornburger P."/>
            <person name="Mueller R.-W."/>
            <person name="Bruemmer F."/>
            <person name="Labrenz M."/>
            <person name="Spormann A.M."/>
            <person name="Op den Camp H."/>
            <person name="Overmann J."/>
            <person name="Amann R."/>
            <person name="Jetten M.S.M."/>
            <person name="Mascher T."/>
            <person name="Medema M.H."/>
            <person name="Devos D.P."/>
            <person name="Kaster A.-K."/>
            <person name="Ovreas L."/>
            <person name="Rohde M."/>
            <person name="Galperin M.Y."/>
            <person name="Jogler C."/>
        </authorList>
    </citation>
    <scope>NUCLEOTIDE SEQUENCE [LARGE SCALE GENOMIC DNA]</scope>
    <source>
        <strain evidence="2 3">Pla163</strain>
    </source>
</reference>
<organism evidence="2 3">
    <name type="scientific">Rohdeia mirabilis</name>
    <dbReference type="NCBI Taxonomy" id="2528008"/>
    <lineage>
        <taxon>Bacteria</taxon>
        <taxon>Pseudomonadati</taxon>
        <taxon>Planctomycetota</taxon>
        <taxon>Planctomycetia</taxon>
        <taxon>Planctomycetia incertae sedis</taxon>
        <taxon>Rohdeia</taxon>
    </lineage>
</organism>
<evidence type="ECO:0000313" key="3">
    <source>
        <dbReference type="Proteomes" id="UP000319342"/>
    </source>
</evidence>
<dbReference type="RefSeq" id="WP_419185813.1">
    <property type="nucleotide sequence ID" value="NZ_CP036290.1"/>
</dbReference>
<dbReference type="EMBL" id="CP036290">
    <property type="protein sequence ID" value="QDU85101.1"/>
    <property type="molecule type" value="Genomic_DNA"/>
</dbReference>
<dbReference type="Gene3D" id="3.90.660.10">
    <property type="match status" value="1"/>
</dbReference>
<keyword evidence="3" id="KW-1185">Reference proteome</keyword>
<dbReference type="SUPFAM" id="SSF51905">
    <property type="entry name" value="FAD/NAD(P)-binding domain"/>
    <property type="match status" value="1"/>
</dbReference>
<sequence>MDSSRERAGSGGTVAVVGAGSSGLVCARELARRGRSVVVVDKGRGSGGRLSTRGRGGPAFDHGAQYFTARDPRFVEQTRAWVAAGVAARWEPRLVVLDGGRAEAAAGGTERFVGTPGMRQLAVALGAELVELGAAAPLQGLHVERLESGREGWRLVATDLAASSSAASSDVASSAAAEVVLGPFEAVVVATPAPQAAELVATAGPAWSALARRARAVTMTPCLAALVQFEDALRTPDGERFDAAFVGREGASEGPPAALSWIARDGSKPGRVDADTWVLHAGPRFSAERFDRPAEQWSAELLAELAHLLGRDLPAPTHLDTHRWGYALAPEPLTAGALHADGVGPPLVVAGDWCAGSRVEGAYLSGLAAAARLG</sequence>
<dbReference type="InterPro" id="IPR036188">
    <property type="entry name" value="FAD/NAD-bd_sf"/>
</dbReference>
<evidence type="ECO:0000313" key="2">
    <source>
        <dbReference type="EMBL" id="QDU85101.1"/>
    </source>
</evidence>
<dbReference type="GO" id="GO:0016491">
    <property type="term" value="F:oxidoreductase activity"/>
    <property type="evidence" value="ECO:0007669"/>
    <property type="project" value="InterPro"/>
</dbReference>
<dbReference type="PANTHER" id="PTHR16128">
    <property type="entry name" value="FAD/NAD(P)-BINDING OXIDOREDUCTASE FAMILY PROTEIN"/>
    <property type="match status" value="1"/>
</dbReference>
<accession>A0A518D0U6</accession>
<dbReference type="PANTHER" id="PTHR16128:SF5">
    <property type="entry name" value="FAD_NAD(P)-BINDING OXIDOREDUCTASE FAMILY PROTEIN"/>
    <property type="match status" value="1"/>
</dbReference>
<dbReference type="Pfam" id="PF01593">
    <property type="entry name" value="Amino_oxidase"/>
    <property type="match status" value="1"/>
</dbReference>
<dbReference type="Pfam" id="PF13450">
    <property type="entry name" value="NAD_binding_8"/>
    <property type="match status" value="1"/>
</dbReference>
<protein>
    <submittedName>
        <fullName evidence="2">Glutamate synthase subunit beta</fullName>
    </submittedName>
</protein>
<name>A0A518D0U6_9BACT</name>
<dbReference type="Proteomes" id="UP000319342">
    <property type="component" value="Chromosome"/>
</dbReference>
<dbReference type="AlphaFoldDB" id="A0A518D0U6"/>
<feature type="domain" description="Amine oxidase" evidence="1">
    <location>
        <begin position="176"/>
        <end position="373"/>
    </location>
</feature>
<dbReference type="InterPro" id="IPR002937">
    <property type="entry name" value="Amino_oxidase"/>
</dbReference>